<evidence type="ECO:0000256" key="5">
    <source>
        <dbReference type="ARBA" id="ARBA00022705"/>
    </source>
</evidence>
<dbReference type="Gene3D" id="3.40.50.10190">
    <property type="entry name" value="BRCT domain"/>
    <property type="match status" value="1"/>
</dbReference>
<comment type="function">
    <text evidence="1 15">DNA ligase that catalyzes the formation of phosphodiester linkages between 5'-phosphoryl and 3'-hydroxyl groups in double-stranded DNA using NAD as a coenzyme and as the energy source for the reaction. It is essential for DNA replication and repair of damaged DNA.</text>
</comment>
<dbReference type="HAMAP" id="MF_01588">
    <property type="entry name" value="DNA_ligase_A"/>
    <property type="match status" value="1"/>
</dbReference>
<dbReference type="FunFam" id="2.40.50.140:FF:000012">
    <property type="entry name" value="DNA ligase"/>
    <property type="match status" value="1"/>
</dbReference>
<feature type="binding site" evidence="15">
    <location>
        <position position="326"/>
    </location>
    <ligand>
        <name>NAD(+)</name>
        <dbReference type="ChEBI" id="CHEBI:57540"/>
    </ligand>
</feature>
<evidence type="ECO:0000259" key="17">
    <source>
        <dbReference type="PROSITE" id="PS50172"/>
    </source>
</evidence>
<keyword evidence="10 15" id="KW-0520">NAD</keyword>
<evidence type="ECO:0000256" key="14">
    <source>
        <dbReference type="ARBA" id="ARBA00060881"/>
    </source>
</evidence>
<dbReference type="InterPro" id="IPR036420">
    <property type="entry name" value="BRCT_dom_sf"/>
</dbReference>
<feature type="binding site" evidence="15">
    <location>
        <position position="302"/>
    </location>
    <ligand>
        <name>NAD(+)</name>
        <dbReference type="ChEBI" id="CHEBI:57540"/>
    </ligand>
</feature>
<evidence type="ECO:0000256" key="2">
    <source>
        <dbReference type="ARBA" id="ARBA00012722"/>
    </source>
</evidence>
<evidence type="ECO:0000256" key="15">
    <source>
        <dbReference type="HAMAP-Rule" id="MF_01588"/>
    </source>
</evidence>
<protein>
    <recommendedName>
        <fullName evidence="3 15">DNA ligase</fullName>
        <ecNumber evidence="2 15">6.5.1.2</ecNumber>
    </recommendedName>
    <alternativeName>
        <fullName evidence="15">Polydeoxyribonucleotide synthase [NAD(+)]</fullName>
    </alternativeName>
</protein>
<dbReference type="Pfam" id="PF12826">
    <property type="entry name" value="HHH_2"/>
    <property type="match status" value="1"/>
</dbReference>
<evidence type="ECO:0000256" key="4">
    <source>
        <dbReference type="ARBA" id="ARBA00022598"/>
    </source>
</evidence>
<sequence length="703" mass="77063">MTDRNETVMQPTLEEARQNHKVLVQRIRFHDQRYYKDAAPEISDADYDRLRADLIRLETLYPELQTADSPTRTVGAAPAEGFAKVRHARPMLSLANAFEDEDVVEFLARARKGLNLREDDELAVVAEPKIDGLSASLRYENRRLVVAATRGDGTEGEDVTRNMLTIDDVPDTLPDDAPDLVEVRGEVYMGKADFAALNERRAEAGEALFANPRNAAAGSLRQLDPEITRKRPLKFFAYAWGEVSAPLAATQWGALDRLEQFGFTVNPLRRLCRGADELLERYREIGDGRHALDYDIDGVVYKIDRLDWQALLGQVARAPRWAIAHKFPAEQAKTRLLGIEIQVGRTGALTPVAHLEPVTVGGVVVSRATLHNEDEIARKDIRIGDLVVVQRAGDVIPQVVEVVVAERPNDTRPFEAPTVCPACGSHAVREPGEAVRRCTGGLICPAQAVERLKHFVSRDATDIEGLGRKEVEAFFEDGLIRSPVDIYTLPQRQETGEIDLTKRAGWGRKSVDNLLAAIEARRRLPLDRFIFALGIRHVGQNTAKLLARNYLTFDAWRAGLEAAADPESPARADLKAISGIGNTVVEALTDFMAEAHNREVLEALIAEVEVIEADIPAQVSGSLSGKTLVFTGKLEKLTRDSAKRRAEQHGATVASSVSSATSILVAGAAAGSKLAKAREKGIEVWTEDEFLEATGGAAENGEG</sequence>
<dbReference type="PANTHER" id="PTHR23389">
    <property type="entry name" value="CHROMOSOME TRANSMISSION FIDELITY FACTOR 18"/>
    <property type="match status" value="1"/>
</dbReference>
<keyword evidence="7 15" id="KW-0227">DNA damage</keyword>
<proteinExistence type="inferred from homology"/>
<evidence type="ECO:0000256" key="9">
    <source>
        <dbReference type="ARBA" id="ARBA00022842"/>
    </source>
</evidence>
<feature type="binding site" evidence="15">
    <location>
        <position position="420"/>
    </location>
    <ligand>
        <name>Zn(2+)</name>
        <dbReference type="ChEBI" id="CHEBI:29105"/>
    </ligand>
</feature>
<comment type="cofactor">
    <cofactor evidence="15">
        <name>Mg(2+)</name>
        <dbReference type="ChEBI" id="CHEBI:18420"/>
    </cofactor>
    <cofactor evidence="15">
        <name>Mn(2+)</name>
        <dbReference type="ChEBI" id="CHEBI:29035"/>
    </cofactor>
</comment>
<dbReference type="CDD" id="cd17748">
    <property type="entry name" value="BRCT_DNA_ligase_like"/>
    <property type="match status" value="1"/>
</dbReference>
<evidence type="ECO:0000256" key="1">
    <source>
        <dbReference type="ARBA" id="ARBA00004067"/>
    </source>
</evidence>
<dbReference type="GO" id="GO:0046872">
    <property type="term" value="F:metal ion binding"/>
    <property type="evidence" value="ECO:0007669"/>
    <property type="project" value="UniProtKB-KW"/>
</dbReference>
<dbReference type="EMBL" id="LPZR01000068">
    <property type="protein sequence ID" value="KYO55255.1"/>
    <property type="molecule type" value="Genomic_DNA"/>
</dbReference>
<dbReference type="Gene3D" id="1.10.150.20">
    <property type="entry name" value="5' to 3' exonuclease, C-terminal subdomain"/>
    <property type="match status" value="2"/>
</dbReference>
<dbReference type="SMART" id="SM00532">
    <property type="entry name" value="LIGANc"/>
    <property type="match status" value="1"/>
</dbReference>
<dbReference type="OrthoDB" id="9759736at2"/>
<dbReference type="InterPro" id="IPR001357">
    <property type="entry name" value="BRCT_dom"/>
</dbReference>
<keyword evidence="9 15" id="KW-0460">Magnesium</keyword>
<keyword evidence="12 15" id="KW-0464">Manganese</keyword>
<dbReference type="PROSITE" id="PS01056">
    <property type="entry name" value="DNA_LIGASE_N2"/>
    <property type="match status" value="1"/>
</dbReference>
<reference evidence="18 19" key="1">
    <citation type="submission" date="2015-12" db="EMBL/GenBank/DDBJ databases">
        <title>Genome sequence of Tistrella mobilis MCCC 1A02139.</title>
        <authorList>
            <person name="Lu L."/>
            <person name="Lai Q."/>
            <person name="Shao Z."/>
            <person name="Qian P."/>
        </authorList>
    </citation>
    <scope>NUCLEOTIDE SEQUENCE [LARGE SCALE GENOMIC DNA]</scope>
    <source>
        <strain evidence="18 19">MCCC 1A02139</strain>
    </source>
</reference>
<evidence type="ECO:0000256" key="3">
    <source>
        <dbReference type="ARBA" id="ARBA00013308"/>
    </source>
</evidence>
<dbReference type="SUPFAM" id="SSF52113">
    <property type="entry name" value="BRCT domain"/>
    <property type="match status" value="1"/>
</dbReference>
<dbReference type="Pfam" id="PF01653">
    <property type="entry name" value="DNA_ligase_aden"/>
    <property type="match status" value="1"/>
</dbReference>
<evidence type="ECO:0000256" key="6">
    <source>
        <dbReference type="ARBA" id="ARBA00022723"/>
    </source>
</evidence>
<dbReference type="Pfam" id="PF00533">
    <property type="entry name" value="BRCT"/>
    <property type="match status" value="1"/>
</dbReference>
<dbReference type="Proteomes" id="UP000075787">
    <property type="component" value="Unassembled WGS sequence"/>
</dbReference>
<dbReference type="RefSeq" id="WP_062762400.1">
    <property type="nucleotide sequence ID" value="NZ_CP121045.1"/>
</dbReference>
<dbReference type="Gene3D" id="2.40.50.140">
    <property type="entry name" value="Nucleic acid-binding proteins"/>
    <property type="match status" value="1"/>
</dbReference>
<feature type="domain" description="BRCT" evidence="17">
    <location>
        <begin position="618"/>
        <end position="679"/>
    </location>
</feature>
<evidence type="ECO:0000256" key="12">
    <source>
        <dbReference type="ARBA" id="ARBA00023211"/>
    </source>
</evidence>
<dbReference type="GO" id="GO:0005829">
    <property type="term" value="C:cytosol"/>
    <property type="evidence" value="ECO:0007669"/>
    <property type="project" value="TreeGrafter"/>
</dbReference>
<organism evidence="18 19">
    <name type="scientific">Tistrella mobilis</name>
    <dbReference type="NCBI Taxonomy" id="171437"/>
    <lineage>
        <taxon>Bacteria</taxon>
        <taxon>Pseudomonadati</taxon>
        <taxon>Pseudomonadota</taxon>
        <taxon>Alphaproteobacteria</taxon>
        <taxon>Geminicoccales</taxon>
        <taxon>Geminicoccaceae</taxon>
        <taxon>Tistrella</taxon>
    </lineage>
</organism>
<dbReference type="EC" id="6.5.1.2" evidence="2 15"/>
<dbReference type="PIRSF" id="PIRSF001604">
    <property type="entry name" value="LigA"/>
    <property type="match status" value="1"/>
</dbReference>
<dbReference type="PROSITE" id="PS50172">
    <property type="entry name" value="BRCT"/>
    <property type="match status" value="1"/>
</dbReference>
<evidence type="ECO:0000256" key="16">
    <source>
        <dbReference type="RuleBase" id="RU000618"/>
    </source>
</evidence>
<keyword evidence="8 15" id="KW-0862">Zinc</keyword>
<dbReference type="InterPro" id="IPR013839">
    <property type="entry name" value="DNAligase_adenylation"/>
</dbReference>
<keyword evidence="5 15" id="KW-0235">DNA replication</keyword>
<dbReference type="AlphaFoldDB" id="A0A162LJE1"/>
<dbReference type="SUPFAM" id="SSF56091">
    <property type="entry name" value="DNA ligase/mRNA capping enzyme, catalytic domain"/>
    <property type="match status" value="1"/>
</dbReference>
<dbReference type="InterPro" id="IPR018239">
    <property type="entry name" value="DNA_ligase_AS"/>
</dbReference>
<dbReference type="Pfam" id="PF03119">
    <property type="entry name" value="DNA_ligase_ZBD"/>
    <property type="match status" value="1"/>
</dbReference>
<dbReference type="InterPro" id="IPR041663">
    <property type="entry name" value="DisA/LigA_HHH"/>
</dbReference>
<keyword evidence="4 15" id="KW-0436">Ligase</keyword>
<dbReference type="InterPro" id="IPR003583">
    <property type="entry name" value="Hlx-hairpin-Hlx_DNA-bd_motif"/>
</dbReference>
<comment type="caution">
    <text evidence="15">Lacks conserved residue(s) required for the propagation of feature annotation.</text>
</comment>
<dbReference type="Gene3D" id="1.10.287.610">
    <property type="entry name" value="Helix hairpin bin"/>
    <property type="match status" value="1"/>
</dbReference>
<feature type="binding site" evidence="15">
    <location>
        <position position="150"/>
    </location>
    <ligand>
        <name>NAD(+)</name>
        <dbReference type="ChEBI" id="CHEBI:57540"/>
    </ligand>
</feature>
<dbReference type="SMART" id="SM00278">
    <property type="entry name" value="HhH1"/>
    <property type="match status" value="4"/>
</dbReference>
<comment type="similarity">
    <text evidence="14 15">Belongs to the NAD-dependent DNA ligase family. LigA subfamily.</text>
</comment>
<dbReference type="NCBIfam" id="NF005932">
    <property type="entry name" value="PRK07956.1"/>
    <property type="match status" value="1"/>
</dbReference>
<dbReference type="SMART" id="SM00292">
    <property type="entry name" value="BRCT"/>
    <property type="match status" value="1"/>
</dbReference>
<dbReference type="GeneID" id="97242901"/>
<feature type="binding site" evidence="15">
    <location>
        <begin position="44"/>
        <end position="48"/>
    </location>
    <ligand>
        <name>NAD(+)</name>
        <dbReference type="ChEBI" id="CHEBI:57540"/>
    </ligand>
</feature>
<dbReference type="PROSITE" id="PS01055">
    <property type="entry name" value="DNA_LIGASE_N1"/>
    <property type="match status" value="1"/>
</dbReference>
<dbReference type="CDD" id="cd00114">
    <property type="entry name" value="LIGANc"/>
    <property type="match status" value="1"/>
</dbReference>
<dbReference type="SUPFAM" id="SSF47781">
    <property type="entry name" value="RuvA domain 2-like"/>
    <property type="match status" value="1"/>
</dbReference>
<feature type="active site" description="N6-AMP-lysine intermediate" evidence="15">
    <location>
        <position position="129"/>
    </location>
</feature>
<feature type="binding site" evidence="15">
    <location>
        <position position="423"/>
    </location>
    <ligand>
        <name>Zn(2+)</name>
        <dbReference type="ChEBI" id="CHEBI:29105"/>
    </ligand>
</feature>
<feature type="binding site" evidence="15">
    <location>
        <position position="444"/>
    </location>
    <ligand>
        <name>Zn(2+)</name>
        <dbReference type="ChEBI" id="CHEBI:29105"/>
    </ligand>
</feature>
<dbReference type="NCBIfam" id="TIGR00575">
    <property type="entry name" value="dnlj"/>
    <property type="match status" value="1"/>
</dbReference>
<dbReference type="InterPro" id="IPR012340">
    <property type="entry name" value="NA-bd_OB-fold"/>
</dbReference>
<accession>A0A162LJE1</accession>
<feature type="binding site" evidence="15">
    <location>
        <position position="186"/>
    </location>
    <ligand>
        <name>NAD(+)</name>
        <dbReference type="ChEBI" id="CHEBI:57540"/>
    </ligand>
</feature>
<dbReference type="GO" id="GO:0006260">
    <property type="term" value="P:DNA replication"/>
    <property type="evidence" value="ECO:0007669"/>
    <property type="project" value="UniProtKB-KW"/>
</dbReference>
<evidence type="ECO:0000256" key="8">
    <source>
        <dbReference type="ARBA" id="ARBA00022833"/>
    </source>
</evidence>
<evidence type="ECO:0000256" key="10">
    <source>
        <dbReference type="ARBA" id="ARBA00023027"/>
    </source>
</evidence>
<keyword evidence="11 15" id="KW-0234">DNA repair</keyword>
<dbReference type="InterPro" id="IPR004150">
    <property type="entry name" value="NAD_DNA_ligase_OB"/>
</dbReference>
<dbReference type="GO" id="GO:0003911">
    <property type="term" value="F:DNA ligase (NAD+) activity"/>
    <property type="evidence" value="ECO:0007669"/>
    <property type="project" value="UniProtKB-UniRule"/>
</dbReference>
<dbReference type="PANTHER" id="PTHR23389:SF9">
    <property type="entry name" value="DNA LIGASE"/>
    <property type="match status" value="1"/>
</dbReference>
<comment type="caution">
    <text evidence="18">The sequence shown here is derived from an EMBL/GenBank/DDBJ whole genome shotgun (WGS) entry which is preliminary data.</text>
</comment>
<comment type="catalytic activity">
    <reaction evidence="13 15 16">
        <text>NAD(+) + (deoxyribonucleotide)n-3'-hydroxyl + 5'-phospho-(deoxyribonucleotide)m = (deoxyribonucleotide)n+m + AMP + beta-nicotinamide D-nucleotide.</text>
        <dbReference type="EC" id="6.5.1.2"/>
    </reaction>
</comment>
<dbReference type="InterPro" id="IPR010994">
    <property type="entry name" value="RuvA_2-like"/>
</dbReference>
<feature type="binding site" evidence="15">
    <location>
        <begin position="93"/>
        <end position="94"/>
    </location>
    <ligand>
        <name>NAD(+)</name>
        <dbReference type="ChEBI" id="CHEBI:57540"/>
    </ligand>
</feature>
<dbReference type="InterPro" id="IPR013840">
    <property type="entry name" value="DNAligase_N"/>
</dbReference>
<name>A0A162LJE1_9PROT</name>
<dbReference type="Gene3D" id="3.30.470.30">
    <property type="entry name" value="DNA ligase/mRNA capping enzyme"/>
    <property type="match status" value="1"/>
</dbReference>
<dbReference type="InterPro" id="IPR033136">
    <property type="entry name" value="DNA_ligase_CS"/>
</dbReference>
<dbReference type="GO" id="GO:0006281">
    <property type="term" value="P:DNA repair"/>
    <property type="evidence" value="ECO:0007669"/>
    <property type="project" value="UniProtKB-KW"/>
</dbReference>
<dbReference type="FunFam" id="3.30.470.30:FF:000001">
    <property type="entry name" value="DNA ligase"/>
    <property type="match status" value="1"/>
</dbReference>
<dbReference type="GO" id="GO:0003677">
    <property type="term" value="F:DNA binding"/>
    <property type="evidence" value="ECO:0007669"/>
    <property type="project" value="InterPro"/>
</dbReference>
<gene>
    <name evidence="15" type="primary">ligA</name>
    <name evidence="18" type="ORF">AUP44_02920</name>
</gene>
<evidence type="ECO:0000313" key="18">
    <source>
        <dbReference type="EMBL" id="KYO55255.1"/>
    </source>
</evidence>
<keyword evidence="6 15" id="KW-0479">Metal-binding</keyword>
<evidence type="ECO:0000256" key="11">
    <source>
        <dbReference type="ARBA" id="ARBA00023204"/>
    </source>
</evidence>
<evidence type="ECO:0000256" key="7">
    <source>
        <dbReference type="ARBA" id="ARBA00022763"/>
    </source>
</evidence>
<dbReference type="InterPro" id="IPR001679">
    <property type="entry name" value="DNA_ligase"/>
</dbReference>
<evidence type="ECO:0000256" key="13">
    <source>
        <dbReference type="ARBA" id="ARBA00034005"/>
    </source>
</evidence>
<feature type="binding site" evidence="15">
    <location>
        <position position="127"/>
    </location>
    <ligand>
        <name>NAD(+)</name>
        <dbReference type="ChEBI" id="CHEBI:57540"/>
    </ligand>
</feature>
<dbReference type="SUPFAM" id="SSF50249">
    <property type="entry name" value="Nucleic acid-binding proteins"/>
    <property type="match status" value="1"/>
</dbReference>
<dbReference type="Gene3D" id="6.20.10.30">
    <property type="match status" value="1"/>
</dbReference>
<evidence type="ECO:0000313" key="19">
    <source>
        <dbReference type="Proteomes" id="UP000075787"/>
    </source>
</evidence>
<dbReference type="Pfam" id="PF03120">
    <property type="entry name" value="OB_DNA_ligase"/>
    <property type="match status" value="1"/>
</dbReference>
<dbReference type="InterPro" id="IPR004149">
    <property type="entry name" value="Znf_DNAligase_C4"/>
</dbReference>